<evidence type="ECO:0000313" key="4">
    <source>
        <dbReference type="Proteomes" id="UP000254230"/>
    </source>
</evidence>
<dbReference type="Proteomes" id="UP000054639">
    <property type="component" value="Unassembled WGS sequence"/>
</dbReference>
<evidence type="ECO:0008006" key="5">
    <source>
        <dbReference type="Google" id="ProtNLM"/>
    </source>
</evidence>
<proteinExistence type="predicted"/>
<protein>
    <recommendedName>
        <fullName evidence="5">DUF4347 domain-containing protein</fullName>
    </recommendedName>
</protein>
<dbReference type="EMBL" id="LNYR01000012">
    <property type="protein sequence ID" value="KTD50860.1"/>
    <property type="molecule type" value="Genomic_DNA"/>
</dbReference>
<dbReference type="RefSeq" id="WP_058473282.1">
    <property type="nucleotide sequence ID" value="NZ_CAAAIL010000004.1"/>
</dbReference>
<gene>
    <name evidence="1" type="ORF">Lqua_1087</name>
    <name evidence="2" type="ORF">NCTC12376_01709</name>
</gene>
<evidence type="ECO:0000313" key="2">
    <source>
        <dbReference type="EMBL" id="STY17894.1"/>
    </source>
</evidence>
<dbReference type="AlphaFoldDB" id="A0A378KSQ0"/>
<keyword evidence="3" id="KW-1185">Reference proteome</keyword>
<dbReference type="Proteomes" id="UP000254230">
    <property type="component" value="Unassembled WGS sequence"/>
</dbReference>
<dbReference type="OrthoDB" id="5637023at2"/>
<sequence>MYNEKIDKLSGTYTLFKRSADKNTDTSKTIIIELYSDSDYKPKEITHEINSNTEISYSLRAQTQQKQRFIYALDKKIQSTIVTTQKRYGYSCELMYLDDNDSLNAFLDMLNPGDSLLIIAQGSTKDQLIAGLDADAYIEWITEDLELADKHLDTIELFSCNMGFADNFIVELRKGLSSVCDRIIAYKTLCAAGAQGKVFIKESGSEAVGDLFYNESNLDSELKVDQRLSSWGNELMASNIRLMN</sequence>
<name>A0A378KSQ0_9GAMM</name>
<reference evidence="1 3" key="1">
    <citation type="submission" date="2015-11" db="EMBL/GenBank/DDBJ databases">
        <title>Genomic analysis of 38 Legionella species identifies large and diverse effector repertoires.</title>
        <authorList>
            <person name="Burstein D."/>
            <person name="Amaro F."/>
            <person name="Zusman T."/>
            <person name="Lifshitz Z."/>
            <person name="Cohen O."/>
            <person name="Gilbert J.A."/>
            <person name="Pupko T."/>
            <person name="Shuman H.A."/>
            <person name="Segal G."/>
        </authorList>
    </citation>
    <scope>NUCLEOTIDE SEQUENCE [LARGE SCALE GENOMIC DNA]</scope>
    <source>
        <strain evidence="1 3">ATCC 49507</strain>
    </source>
</reference>
<evidence type="ECO:0000313" key="1">
    <source>
        <dbReference type="EMBL" id="KTD50860.1"/>
    </source>
</evidence>
<organism evidence="2 4">
    <name type="scientific">Legionella quateirensis</name>
    <dbReference type="NCBI Taxonomy" id="45072"/>
    <lineage>
        <taxon>Bacteria</taxon>
        <taxon>Pseudomonadati</taxon>
        <taxon>Pseudomonadota</taxon>
        <taxon>Gammaproteobacteria</taxon>
        <taxon>Legionellales</taxon>
        <taxon>Legionellaceae</taxon>
        <taxon>Legionella</taxon>
    </lineage>
</organism>
<reference evidence="2 4" key="2">
    <citation type="submission" date="2018-06" db="EMBL/GenBank/DDBJ databases">
        <authorList>
            <consortium name="Pathogen Informatics"/>
            <person name="Doyle S."/>
        </authorList>
    </citation>
    <scope>NUCLEOTIDE SEQUENCE [LARGE SCALE GENOMIC DNA]</scope>
    <source>
        <strain evidence="2 4">NCTC12376</strain>
    </source>
</reference>
<accession>A0A378KSQ0</accession>
<dbReference type="EMBL" id="UGOW01000001">
    <property type="protein sequence ID" value="STY17894.1"/>
    <property type="molecule type" value="Genomic_DNA"/>
</dbReference>
<evidence type="ECO:0000313" key="3">
    <source>
        <dbReference type="Proteomes" id="UP000054639"/>
    </source>
</evidence>